<sequence>MSYFNYYYRSSQYQPPLQYYYPQQQYYSTVPTQNYGAATTYYVLPPSQQVYPTQTLVKTPTQTESTSDEKEHNVTKLNRLNEEYFINQTISEEEYERARQSILGDKYDNSQKSRSPSEQNFLQELSTLDQAYYVYNYISKNEYEECRKKVISKWKGQNQEKKSFWSRMWNIVGDTIRHPIKLPELQACNIVNYIKYHNTPTHVNLICVIKMLRVRKKVLHLRKIAKTSVEVKRQTSFENIDDNDYNSSDNEDLDIEFEWEDEGLDKEENLFQILVNNMRNLKPSKRPLTYHGNSTRTKKRRKKAAREAIKNNGQTLDKFFRKERSNDEDIEERGNEEESDIKRDDKSNNQILDEYITEIENKLKNNKQITPGQKVRFKAIQYFFQLQKSGHHKMESARIVAQLLNRGEWFSKCVRAWAKSYTLYNDIPQIGRGKYSGKSLLEDEGVRLKVSSYLRKMKHNVTIHNFCDYISSEILPSLGIETKTTISTRTANRWLKKMGFVYDRYQKGMYVDGHERPDVVEYRKQFLEEIDIYQKLMPSFEGNDLERQIDPILNNNEKLHILVTHDETTFQSNDGLKSGWMPDGEQPLRKKGQGRSIHISDFLTDTIGRLKLNDNQINEVGDSMYHETRVMINPGKNFDGWWNVDKLIEQIENRAIPIFEKTHPGAIAVFAFDNSSSHGKYADDALNANHMNLNPGGKQAKLRDTIFNGQTQYMNFPDNYHDKNLCGKPKGMRVILEERGLWPSTGLKAYCGNNEYNINSQCCARHILSNQPDFLNTKPLIQEVIEARGHKVIFYPKFHCELNYIEMYWGAAKRYARQHCNYSWTGLQRVVLLALDSVPISHIRKYARKSARYMDCYRKGLNAKQAEYAVKKFKSHRAIPNSILTNIDDLCN</sequence>
<dbReference type="Proteomes" id="UP000247702">
    <property type="component" value="Unassembled WGS sequence"/>
</dbReference>
<proteinExistence type="predicted"/>
<evidence type="ECO:0000256" key="1">
    <source>
        <dbReference type="SAM" id="MobiDB-lite"/>
    </source>
</evidence>
<dbReference type="InterPro" id="IPR036397">
    <property type="entry name" value="RNaseH_sf"/>
</dbReference>
<dbReference type="PANTHER" id="PTHR35871:SF1">
    <property type="entry name" value="CXC1-LIKE CYSTEINE CLUSTER ASSOCIATED WITH KDZ TRANSPOSASES DOMAIN-CONTAINING PROTEIN"/>
    <property type="match status" value="1"/>
</dbReference>
<comment type="caution">
    <text evidence="2">The sequence shown here is derived from an EMBL/GenBank/DDBJ whole genome shotgun (WGS) entry which is preliminary data.</text>
</comment>
<evidence type="ECO:0000313" key="2">
    <source>
        <dbReference type="EMBL" id="GBB92236.1"/>
    </source>
</evidence>
<dbReference type="PANTHER" id="PTHR35871">
    <property type="entry name" value="EXPRESSED PROTEIN"/>
    <property type="match status" value="1"/>
</dbReference>
<evidence type="ECO:0008006" key="4">
    <source>
        <dbReference type="Google" id="ProtNLM"/>
    </source>
</evidence>
<evidence type="ECO:0000313" key="3">
    <source>
        <dbReference type="Proteomes" id="UP000247702"/>
    </source>
</evidence>
<feature type="region of interest" description="Disordered" evidence="1">
    <location>
        <begin position="321"/>
        <end position="346"/>
    </location>
</feature>
<gene>
    <name evidence="2" type="ORF">RclHR1_01990008</name>
</gene>
<dbReference type="GO" id="GO:0003676">
    <property type="term" value="F:nucleic acid binding"/>
    <property type="evidence" value="ECO:0007669"/>
    <property type="project" value="InterPro"/>
</dbReference>
<name>A0A2Z6RIM6_9GLOM</name>
<protein>
    <recommendedName>
        <fullName evidence="4">Tc1-like transposase DDE domain-containing protein</fullName>
    </recommendedName>
</protein>
<organism evidence="2 3">
    <name type="scientific">Rhizophagus clarus</name>
    <dbReference type="NCBI Taxonomy" id="94130"/>
    <lineage>
        <taxon>Eukaryota</taxon>
        <taxon>Fungi</taxon>
        <taxon>Fungi incertae sedis</taxon>
        <taxon>Mucoromycota</taxon>
        <taxon>Glomeromycotina</taxon>
        <taxon>Glomeromycetes</taxon>
        <taxon>Glomerales</taxon>
        <taxon>Glomeraceae</taxon>
        <taxon>Rhizophagus</taxon>
    </lineage>
</organism>
<dbReference type="AlphaFoldDB" id="A0A2Z6RIM6"/>
<reference evidence="2 3" key="1">
    <citation type="submission" date="2017-11" db="EMBL/GenBank/DDBJ databases">
        <title>The genome of Rhizophagus clarus HR1 reveals common genetic basis of auxotrophy among arbuscular mycorrhizal fungi.</title>
        <authorList>
            <person name="Kobayashi Y."/>
        </authorList>
    </citation>
    <scope>NUCLEOTIDE SEQUENCE [LARGE SCALE GENOMIC DNA]</scope>
    <source>
        <strain evidence="2 3">HR1</strain>
    </source>
</reference>
<feature type="compositionally biased region" description="Acidic residues" evidence="1">
    <location>
        <begin position="328"/>
        <end position="339"/>
    </location>
</feature>
<keyword evidence="3" id="KW-1185">Reference proteome</keyword>
<dbReference type="Gene3D" id="3.30.420.10">
    <property type="entry name" value="Ribonuclease H-like superfamily/Ribonuclease H"/>
    <property type="match status" value="1"/>
</dbReference>
<dbReference type="EMBL" id="BEXD01001101">
    <property type="protein sequence ID" value="GBB92236.1"/>
    <property type="molecule type" value="Genomic_DNA"/>
</dbReference>
<accession>A0A2Z6RIM6</accession>
<dbReference type="STRING" id="94130.A0A2Z6RIM6"/>